<dbReference type="Gene3D" id="2.60.40.790">
    <property type="match status" value="1"/>
</dbReference>
<gene>
    <name evidence="5" type="ORF">FKZ61_14435</name>
</gene>
<dbReference type="Pfam" id="PF00011">
    <property type="entry name" value="HSP20"/>
    <property type="match status" value="1"/>
</dbReference>
<dbReference type="InterPro" id="IPR008978">
    <property type="entry name" value="HSP20-like_chaperone"/>
</dbReference>
<proteinExistence type="inferred from homology"/>
<dbReference type="CDD" id="cd06464">
    <property type="entry name" value="ACD_sHsps-like"/>
    <property type="match status" value="1"/>
</dbReference>
<protein>
    <submittedName>
        <fullName evidence="5">Hsp20/alpha crystallin family protein</fullName>
    </submittedName>
</protein>
<dbReference type="PANTHER" id="PTHR46733:SF4">
    <property type="entry name" value="HEAT SHOCK PROTEIN 21, CHLOROPLASTIC"/>
    <property type="match status" value="1"/>
</dbReference>
<evidence type="ECO:0000259" key="4">
    <source>
        <dbReference type="PROSITE" id="PS01031"/>
    </source>
</evidence>
<evidence type="ECO:0000256" key="3">
    <source>
        <dbReference type="RuleBase" id="RU003616"/>
    </source>
</evidence>
<evidence type="ECO:0000313" key="6">
    <source>
        <dbReference type="Proteomes" id="UP000317371"/>
    </source>
</evidence>
<organism evidence="5 6">
    <name type="scientific">Litorilinea aerophila</name>
    <dbReference type="NCBI Taxonomy" id="1204385"/>
    <lineage>
        <taxon>Bacteria</taxon>
        <taxon>Bacillati</taxon>
        <taxon>Chloroflexota</taxon>
        <taxon>Caldilineae</taxon>
        <taxon>Caldilineales</taxon>
        <taxon>Caldilineaceae</taxon>
        <taxon>Litorilinea</taxon>
    </lineage>
</organism>
<dbReference type="InterPro" id="IPR002068">
    <property type="entry name" value="A-crystallin/Hsp20_dom"/>
</dbReference>
<accession>A0A540VE08</accession>
<keyword evidence="1" id="KW-0346">Stress response</keyword>
<evidence type="ECO:0000256" key="1">
    <source>
        <dbReference type="ARBA" id="ARBA00023016"/>
    </source>
</evidence>
<dbReference type="SUPFAM" id="SSF49764">
    <property type="entry name" value="HSP20-like chaperones"/>
    <property type="match status" value="1"/>
</dbReference>
<name>A0A540VE08_9CHLR</name>
<dbReference type="InterPro" id="IPR044587">
    <property type="entry name" value="HSP21-like"/>
</dbReference>
<evidence type="ECO:0000256" key="2">
    <source>
        <dbReference type="PROSITE-ProRule" id="PRU00285"/>
    </source>
</evidence>
<comment type="caution">
    <text evidence="5">The sequence shown here is derived from an EMBL/GenBank/DDBJ whole genome shotgun (WGS) entry which is preliminary data.</text>
</comment>
<dbReference type="FunCoup" id="A0A540VE08">
    <property type="interactions" value="15"/>
</dbReference>
<dbReference type="RefSeq" id="WP_141610853.1">
    <property type="nucleotide sequence ID" value="NZ_VIGC02000018.1"/>
</dbReference>
<dbReference type="EMBL" id="VIGC01000018">
    <property type="protein sequence ID" value="TQE95001.1"/>
    <property type="molecule type" value="Genomic_DNA"/>
</dbReference>
<dbReference type="OrthoDB" id="9811615at2"/>
<comment type="similarity">
    <text evidence="2 3">Belongs to the small heat shock protein (HSP20) family.</text>
</comment>
<sequence length="157" mass="18282">MRSTIYDSMVRDFATLADTMNRLFEWRMMPYNYERNGGSTGESAVQGRTVWLPLDVWATDDAFHIQAYVPGIRPEDVEITWNNDELIIRGQFPPRQEGDRIEYYKQELFHGAFERRLGFNLPVDAEHIEATFENGLLTLTVPKAESIRPKQIKVQAR</sequence>
<dbReference type="PANTHER" id="PTHR46733">
    <property type="entry name" value="26.5 KDA HEAT SHOCK PROTEIN, MITOCHONDRIAL"/>
    <property type="match status" value="1"/>
</dbReference>
<keyword evidence="6" id="KW-1185">Reference proteome</keyword>
<reference evidence="5 6" key="1">
    <citation type="submission" date="2019-06" db="EMBL/GenBank/DDBJ databases">
        <title>Genome sequence of Litorilinea aerophila BAA-2444.</title>
        <authorList>
            <person name="Maclea K.S."/>
            <person name="Maurais E.G."/>
            <person name="Iannazzi L.C."/>
        </authorList>
    </citation>
    <scope>NUCLEOTIDE SEQUENCE [LARGE SCALE GENOMIC DNA]</scope>
    <source>
        <strain evidence="5 6">ATCC BAA-2444</strain>
    </source>
</reference>
<dbReference type="InParanoid" id="A0A540VE08"/>
<dbReference type="Proteomes" id="UP000317371">
    <property type="component" value="Unassembled WGS sequence"/>
</dbReference>
<dbReference type="PROSITE" id="PS01031">
    <property type="entry name" value="SHSP"/>
    <property type="match status" value="1"/>
</dbReference>
<dbReference type="GO" id="GO:0009408">
    <property type="term" value="P:response to heat"/>
    <property type="evidence" value="ECO:0007669"/>
    <property type="project" value="InterPro"/>
</dbReference>
<evidence type="ECO:0000313" key="5">
    <source>
        <dbReference type="EMBL" id="TQE95001.1"/>
    </source>
</evidence>
<feature type="domain" description="SHSP" evidence="4">
    <location>
        <begin position="45"/>
        <end position="157"/>
    </location>
</feature>
<dbReference type="AlphaFoldDB" id="A0A540VE08"/>